<dbReference type="OMA" id="NPQTCLS"/>
<name>A0A8R1DML9_CAEJA</name>
<feature type="signal peptide" evidence="1">
    <location>
        <begin position="1"/>
        <end position="17"/>
    </location>
</feature>
<dbReference type="PANTHER" id="PTHR45908:SF23">
    <property type="entry name" value="FUNGAL LIPASE-LIKE DOMAIN-CONTAINING PROTEIN"/>
    <property type="match status" value="1"/>
</dbReference>
<dbReference type="SUPFAM" id="SSF53474">
    <property type="entry name" value="alpha/beta-Hydrolases"/>
    <property type="match status" value="1"/>
</dbReference>
<evidence type="ECO:0000313" key="4">
    <source>
        <dbReference type="Proteomes" id="UP000005237"/>
    </source>
</evidence>
<dbReference type="AlphaFoldDB" id="A0A8R1DML9"/>
<dbReference type="Proteomes" id="UP000005237">
    <property type="component" value="Unassembled WGS sequence"/>
</dbReference>
<dbReference type="PANTHER" id="PTHR45908">
    <property type="entry name" value="PROTEIN CBG11750-RELATED"/>
    <property type="match status" value="1"/>
</dbReference>
<dbReference type="InterPro" id="IPR002921">
    <property type="entry name" value="Fungal_lipase-type"/>
</dbReference>
<reference evidence="3" key="2">
    <citation type="submission" date="2022-06" db="UniProtKB">
        <authorList>
            <consortium name="EnsemblMetazoa"/>
        </authorList>
    </citation>
    <scope>IDENTIFICATION</scope>
    <source>
        <strain evidence="3">DF5081</strain>
    </source>
</reference>
<dbReference type="CDD" id="cd00519">
    <property type="entry name" value="Lipase_3"/>
    <property type="match status" value="1"/>
</dbReference>
<dbReference type="EnsemblMetazoa" id="CJA06987.1">
    <property type="protein sequence ID" value="CJA06987.1"/>
    <property type="gene ID" value="WBGene00126191"/>
</dbReference>
<organism evidence="3 4">
    <name type="scientific">Caenorhabditis japonica</name>
    <dbReference type="NCBI Taxonomy" id="281687"/>
    <lineage>
        <taxon>Eukaryota</taxon>
        <taxon>Metazoa</taxon>
        <taxon>Ecdysozoa</taxon>
        <taxon>Nematoda</taxon>
        <taxon>Chromadorea</taxon>
        <taxon>Rhabditida</taxon>
        <taxon>Rhabditina</taxon>
        <taxon>Rhabditomorpha</taxon>
        <taxon>Rhabditoidea</taxon>
        <taxon>Rhabditidae</taxon>
        <taxon>Peloderinae</taxon>
        <taxon>Caenorhabditis</taxon>
    </lineage>
</organism>
<protein>
    <submittedName>
        <fullName evidence="3">Lipase_3 domain-containing protein</fullName>
    </submittedName>
</protein>
<evidence type="ECO:0000259" key="2">
    <source>
        <dbReference type="Pfam" id="PF01764"/>
    </source>
</evidence>
<evidence type="ECO:0000256" key="1">
    <source>
        <dbReference type="SAM" id="SignalP"/>
    </source>
</evidence>
<reference evidence="4" key="1">
    <citation type="submission" date="2010-08" db="EMBL/GenBank/DDBJ databases">
        <authorList>
            <consortium name="Caenorhabditis japonica Sequencing Consortium"/>
            <person name="Wilson R.K."/>
        </authorList>
    </citation>
    <scope>NUCLEOTIDE SEQUENCE [LARGE SCALE GENOMIC DNA]</scope>
    <source>
        <strain evidence="4">DF5081</strain>
    </source>
</reference>
<proteinExistence type="predicted"/>
<dbReference type="InterPro" id="IPR029058">
    <property type="entry name" value="AB_hydrolase_fold"/>
</dbReference>
<keyword evidence="1" id="KW-0732">Signal</keyword>
<sequence length="296" mass="32533">MWSLLLSVVFLASIAESRVIFDPVAFATYDDSVARNSFFPLAAASYSSNPQTCLTAKFGNAQLRRQLNVKCDSSKDDICSAFTAVLNDDKAIVLSFRGTQGFLELIEEADQSVFEEQSAWIAGGKVDKYFSDAFNTLWTSGIKDDVNALIHKYPTYEIWVTGHSLGGSMASLAASYIVANKIQTGDKVKLVTFGQPRTGDADWAAAHDAQMAYSYRVTHNRDIVPHVPTEGFEGYKHHKSEVFYTESMAVGASFKVCSDADESNECSDGLWVTISVPDHLTYFTKDVSQWGEAGCN</sequence>
<dbReference type="Pfam" id="PF01764">
    <property type="entry name" value="Lipase_3"/>
    <property type="match status" value="1"/>
</dbReference>
<evidence type="ECO:0000313" key="3">
    <source>
        <dbReference type="EnsemblMetazoa" id="CJA06987.1"/>
    </source>
</evidence>
<dbReference type="GO" id="GO:0006629">
    <property type="term" value="P:lipid metabolic process"/>
    <property type="evidence" value="ECO:0007669"/>
    <property type="project" value="InterPro"/>
</dbReference>
<feature type="domain" description="Fungal lipase-type" evidence="2">
    <location>
        <begin position="93"/>
        <end position="230"/>
    </location>
</feature>
<dbReference type="Gene3D" id="3.40.50.1820">
    <property type="entry name" value="alpha/beta hydrolase"/>
    <property type="match status" value="1"/>
</dbReference>
<keyword evidence="4" id="KW-1185">Reference proteome</keyword>
<feature type="chain" id="PRO_5035748865" evidence="1">
    <location>
        <begin position="18"/>
        <end position="296"/>
    </location>
</feature>
<accession>A0A8R1DML9</accession>